<gene>
    <name evidence="2" type="ORF">CAUJ_LOCUS9701</name>
</gene>
<dbReference type="AlphaFoldDB" id="A0A8S1HFL3"/>
<dbReference type="InterPro" id="IPR019423">
    <property type="entry name" value="7TM_GPCR_serpentine_rcpt_Srj"/>
</dbReference>
<feature type="transmembrane region" description="Helical" evidence="1">
    <location>
        <begin position="39"/>
        <end position="61"/>
    </location>
</feature>
<organism evidence="2 3">
    <name type="scientific">Caenorhabditis auriculariae</name>
    <dbReference type="NCBI Taxonomy" id="2777116"/>
    <lineage>
        <taxon>Eukaryota</taxon>
        <taxon>Metazoa</taxon>
        <taxon>Ecdysozoa</taxon>
        <taxon>Nematoda</taxon>
        <taxon>Chromadorea</taxon>
        <taxon>Rhabditida</taxon>
        <taxon>Rhabditina</taxon>
        <taxon>Rhabditomorpha</taxon>
        <taxon>Rhabditoidea</taxon>
        <taxon>Rhabditidae</taxon>
        <taxon>Peloderinae</taxon>
        <taxon>Caenorhabditis</taxon>
    </lineage>
</organism>
<keyword evidence="3" id="KW-1185">Reference proteome</keyword>
<keyword evidence="1" id="KW-1133">Transmembrane helix</keyword>
<dbReference type="OrthoDB" id="5783895at2759"/>
<reference evidence="2" key="1">
    <citation type="submission" date="2020-10" db="EMBL/GenBank/DDBJ databases">
        <authorList>
            <person name="Kikuchi T."/>
        </authorList>
    </citation>
    <scope>NUCLEOTIDE SEQUENCE</scope>
    <source>
        <strain evidence="2">NKZ352</strain>
    </source>
</reference>
<keyword evidence="1" id="KW-0472">Membrane</keyword>
<name>A0A8S1HFL3_9PELO</name>
<comment type="caution">
    <text evidence="2">The sequence shown here is derived from an EMBL/GenBank/DDBJ whole genome shotgun (WGS) entry which is preliminary data.</text>
</comment>
<evidence type="ECO:0000313" key="3">
    <source>
        <dbReference type="Proteomes" id="UP000835052"/>
    </source>
</evidence>
<accession>A0A8S1HFL3</accession>
<evidence type="ECO:0000313" key="2">
    <source>
        <dbReference type="EMBL" id="CAD6193782.1"/>
    </source>
</evidence>
<protein>
    <submittedName>
        <fullName evidence="2">Uncharacterized protein</fullName>
    </submittedName>
</protein>
<dbReference type="Pfam" id="PF10319">
    <property type="entry name" value="7TM_GPCR_Srj"/>
    <property type="match status" value="1"/>
</dbReference>
<dbReference type="EMBL" id="CAJGYM010000038">
    <property type="protein sequence ID" value="CAD6193782.1"/>
    <property type="molecule type" value="Genomic_DNA"/>
</dbReference>
<keyword evidence="1" id="KW-0812">Transmembrane</keyword>
<dbReference type="Proteomes" id="UP000835052">
    <property type="component" value="Unassembled WGS sequence"/>
</dbReference>
<proteinExistence type="predicted"/>
<evidence type="ECO:0000256" key="1">
    <source>
        <dbReference type="SAM" id="Phobius"/>
    </source>
</evidence>
<sequence length="111" mass="12878">MTYSVVDVIVGMASHQYESSFSLFVTHGPLFENPVLGEIGVIIRCSFVGLSYGIFEIHFIYRYIVLCRDRKSYYPKNDEMIYEPFLVKAIPQTDDQLFFHSMTQQGISFED</sequence>